<dbReference type="EMBL" id="CAJOBJ010000052">
    <property type="protein sequence ID" value="CAF3789378.1"/>
    <property type="molecule type" value="Genomic_DNA"/>
</dbReference>
<gene>
    <name evidence="1" type="ORF">GIL414_LOCUS462</name>
</gene>
<comment type="caution">
    <text evidence="1">The sequence shown here is derived from an EMBL/GenBank/DDBJ whole genome shotgun (WGS) entry which is preliminary data.</text>
</comment>
<organism evidence="1 2">
    <name type="scientific">Rotaria magnacalcarata</name>
    <dbReference type="NCBI Taxonomy" id="392030"/>
    <lineage>
        <taxon>Eukaryota</taxon>
        <taxon>Metazoa</taxon>
        <taxon>Spiralia</taxon>
        <taxon>Gnathifera</taxon>
        <taxon>Rotifera</taxon>
        <taxon>Eurotatoria</taxon>
        <taxon>Bdelloidea</taxon>
        <taxon>Philodinida</taxon>
        <taxon>Philodinidae</taxon>
        <taxon>Rotaria</taxon>
    </lineage>
</organism>
<evidence type="ECO:0000313" key="2">
    <source>
        <dbReference type="Proteomes" id="UP000681720"/>
    </source>
</evidence>
<dbReference type="Proteomes" id="UP000681720">
    <property type="component" value="Unassembled WGS sequence"/>
</dbReference>
<dbReference type="AlphaFoldDB" id="A0A8S2J6E1"/>
<proteinExistence type="predicted"/>
<sequence length="212" mass="25191">MQSMKEHLYGLYKYRQIESICKRLTKATRACDHDSIPMSFVLKRCTSDTVSNEQNLDQLPPTYMYSVIFKDIILEIDDDDAKLMNTLVKFCRQQENIPETEINALKSEYDRKIRVWWYTKPMFLYGMLNRALQMLDMEVKERVESETTSVPKVYEKELARSNLSSASPILAPLPVDAKGFRRPQRGNFWLMLIRSFRSIWRWRVRLFQVKEA</sequence>
<protein>
    <submittedName>
        <fullName evidence="1">Uncharacterized protein</fullName>
    </submittedName>
</protein>
<reference evidence="1" key="1">
    <citation type="submission" date="2021-02" db="EMBL/GenBank/DDBJ databases">
        <authorList>
            <person name="Nowell W R."/>
        </authorList>
    </citation>
    <scope>NUCLEOTIDE SEQUENCE</scope>
</reference>
<accession>A0A8S2J6E1</accession>
<evidence type="ECO:0000313" key="1">
    <source>
        <dbReference type="EMBL" id="CAF3789378.1"/>
    </source>
</evidence>
<name>A0A8S2J6E1_9BILA</name>